<dbReference type="AlphaFoldDB" id="A0A6A6KRV1"/>
<dbReference type="Pfam" id="PF13855">
    <property type="entry name" value="LRR_8"/>
    <property type="match status" value="1"/>
</dbReference>
<gene>
    <name evidence="1" type="ORF">GH714_021029</name>
</gene>
<proteinExistence type="predicted"/>
<dbReference type="InterPro" id="IPR001611">
    <property type="entry name" value="Leu-rich_rpt"/>
</dbReference>
<name>A0A6A6KRV1_HEVBR</name>
<dbReference type="PANTHER" id="PTHR48058:SF28">
    <property type="entry name" value="OS04G0122000 PROTEIN"/>
    <property type="match status" value="1"/>
</dbReference>
<dbReference type="SUPFAM" id="SSF52047">
    <property type="entry name" value="RNI-like"/>
    <property type="match status" value="1"/>
</dbReference>
<dbReference type="InterPro" id="IPR032675">
    <property type="entry name" value="LRR_dom_sf"/>
</dbReference>
<keyword evidence="2" id="KW-1185">Reference proteome</keyword>
<dbReference type="PANTHER" id="PTHR48058">
    <property type="entry name" value="LRR RECEPTOR-LIKE SERINE/THREONINE-PROTEIN KINASE FLS2-RELATED"/>
    <property type="match status" value="1"/>
</dbReference>
<evidence type="ECO:0000313" key="2">
    <source>
        <dbReference type="Proteomes" id="UP000467840"/>
    </source>
</evidence>
<accession>A0A6A6KRV1</accession>
<dbReference type="Gene3D" id="3.80.10.10">
    <property type="entry name" value="Ribonuclease Inhibitor"/>
    <property type="match status" value="1"/>
</dbReference>
<dbReference type="Proteomes" id="UP000467840">
    <property type="component" value="Chromosome 2"/>
</dbReference>
<dbReference type="EMBL" id="JAAGAX010000015">
    <property type="protein sequence ID" value="KAF2291254.1"/>
    <property type="molecule type" value="Genomic_DNA"/>
</dbReference>
<protein>
    <recommendedName>
        <fullName evidence="3">Leucine-rich repeat-containing N-terminal plant-type domain-containing protein</fullName>
    </recommendedName>
</protein>
<comment type="caution">
    <text evidence="1">The sequence shown here is derived from an EMBL/GenBank/DDBJ whole genome shotgun (WGS) entry which is preliminary data.</text>
</comment>
<sequence length="108" mass="12056">MERHRLPQSTSHVTELDLHFNETTDKPLRVPVDNNGSHYNLRYLDLSNANFAGTISSVLANLSSLQSLRLSHNHFHDLGNTEWLHGLSSLSFLHLSGNPLLGPMIGCK</sequence>
<reference evidence="1 2" key="1">
    <citation type="journal article" date="2020" name="Mol. Plant">
        <title>The Chromosome-Based Rubber Tree Genome Provides New Insights into Spurge Genome Evolution and Rubber Biosynthesis.</title>
        <authorList>
            <person name="Liu J."/>
            <person name="Shi C."/>
            <person name="Shi C.C."/>
            <person name="Li W."/>
            <person name="Zhang Q.J."/>
            <person name="Zhang Y."/>
            <person name="Li K."/>
            <person name="Lu H.F."/>
            <person name="Shi C."/>
            <person name="Zhu S.T."/>
            <person name="Xiao Z.Y."/>
            <person name="Nan H."/>
            <person name="Yue Y."/>
            <person name="Zhu X.G."/>
            <person name="Wu Y."/>
            <person name="Hong X.N."/>
            <person name="Fan G.Y."/>
            <person name="Tong Y."/>
            <person name="Zhang D."/>
            <person name="Mao C.L."/>
            <person name="Liu Y.L."/>
            <person name="Hao S.J."/>
            <person name="Liu W.Q."/>
            <person name="Lv M.Q."/>
            <person name="Zhang H.B."/>
            <person name="Liu Y."/>
            <person name="Hu-Tang G.R."/>
            <person name="Wang J.P."/>
            <person name="Wang J.H."/>
            <person name="Sun Y.H."/>
            <person name="Ni S.B."/>
            <person name="Chen W.B."/>
            <person name="Zhang X.C."/>
            <person name="Jiao Y.N."/>
            <person name="Eichler E.E."/>
            <person name="Li G.H."/>
            <person name="Liu X."/>
            <person name="Gao L.Z."/>
        </authorList>
    </citation>
    <scope>NUCLEOTIDE SEQUENCE [LARGE SCALE GENOMIC DNA]</scope>
    <source>
        <strain evidence="2">cv. GT1</strain>
        <tissue evidence="1">Leaf</tissue>
    </source>
</reference>
<evidence type="ECO:0008006" key="3">
    <source>
        <dbReference type="Google" id="ProtNLM"/>
    </source>
</evidence>
<evidence type="ECO:0000313" key="1">
    <source>
        <dbReference type="EMBL" id="KAF2291254.1"/>
    </source>
</evidence>
<organism evidence="1 2">
    <name type="scientific">Hevea brasiliensis</name>
    <name type="common">Para rubber tree</name>
    <name type="synonym">Siphonia brasiliensis</name>
    <dbReference type="NCBI Taxonomy" id="3981"/>
    <lineage>
        <taxon>Eukaryota</taxon>
        <taxon>Viridiplantae</taxon>
        <taxon>Streptophyta</taxon>
        <taxon>Embryophyta</taxon>
        <taxon>Tracheophyta</taxon>
        <taxon>Spermatophyta</taxon>
        <taxon>Magnoliopsida</taxon>
        <taxon>eudicotyledons</taxon>
        <taxon>Gunneridae</taxon>
        <taxon>Pentapetalae</taxon>
        <taxon>rosids</taxon>
        <taxon>fabids</taxon>
        <taxon>Malpighiales</taxon>
        <taxon>Euphorbiaceae</taxon>
        <taxon>Crotonoideae</taxon>
        <taxon>Micrandreae</taxon>
        <taxon>Hevea</taxon>
    </lineage>
</organism>
<dbReference type="PROSITE" id="PS51450">
    <property type="entry name" value="LRR"/>
    <property type="match status" value="1"/>
</dbReference>